<evidence type="ECO:0000313" key="2">
    <source>
        <dbReference type="EMBL" id="CAD6188808.1"/>
    </source>
</evidence>
<sequence>MELCASSRRKDTEKLAADGAQDRSNTRVGTAFVHMRAAAQPSGRPHWTFALGSCLERFAFEEKINDRTFSKNS</sequence>
<keyword evidence="3" id="KW-1185">Reference proteome</keyword>
<dbReference type="EMBL" id="CAJGYM010000009">
    <property type="protein sequence ID" value="CAD6188808.1"/>
    <property type="molecule type" value="Genomic_DNA"/>
</dbReference>
<dbReference type="AlphaFoldDB" id="A0A8S1H281"/>
<reference evidence="2" key="1">
    <citation type="submission" date="2020-10" db="EMBL/GenBank/DDBJ databases">
        <authorList>
            <person name="Kikuchi T."/>
        </authorList>
    </citation>
    <scope>NUCLEOTIDE SEQUENCE</scope>
    <source>
        <strain evidence="2">NKZ352</strain>
    </source>
</reference>
<accession>A0A8S1H281</accession>
<feature type="compositionally biased region" description="Basic and acidic residues" evidence="1">
    <location>
        <begin position="8"/>
        <end position="23"/>
    </location>
</feature>
<protein>
    <submittedName>
        <fullName evidence="2">Uncharacterized protein</fullName>
    </submittedName>
</protein>
<organism evidence="2 3">
    <name type="scientific">Caenorhabditis auriculariae</name>
    <dbReference type="NCBI Taxonomy" id="2777116"/>
    <lineage>
        <taxon>Eukaryota</taxon>
        <taxon>Metazoa</taxon>
        <taxon>Ecdysozoa</taxon>
        <taxon>Nematoda</taxon>
        <taxon>Chromadorea</taxon>
        <taxon>Rhabditida</taxon>
        <taxon>Rhabditina</taxon>
        <taxon>Rhabditomorpha</taxon>
        <taxon>Rhabditoidea</taxon>
        <taxon>Rhabditidae</taxon>
        <taxon>Peloderinae</taxon>
        <taxon>Caenorhabditis</taxon>
    </lineage>
</organism>
<name>A0A8S1H281_9PELO</name>
<evidence type="ECO:0000256" key="1">
    <source>
        <dbReference type="SAM" id="MobiDB-lite"/>
    </source>
</evidence>
<evidence type="ECO:0000313" key="3">
    <source>
        <dbReference type="Proteomes" id="UP000835052"/>
    </source>
</evidence>
<feature type="region of interest" description="Disordered" evidence="1">
    <location>
        <begin position="1"/>
        <end position="23"/>
    </location>
</feature>
<comment type="caution">
    <text evidence="2">The sequence shown here is derived from an EMBL/GenBank/DDBJ whole genome shotgun (WGS) entry which is preliminary data.</text>
</comment>
<dbReference type="Proteomes" id="UP000835052">
    <property type="component" value="Unassembled WGS sequence"/>
</dbReference>
<proteinExistence type="predicted"/>
<gene>
    <name evidence="2" type="ORF">CAUJ_LOCUS4727</name>
</gene>